<protein>
    <recommendedName>
        <fullName evidence="8">Polysaccharide biosynthesis protein C-terminal domain-containing protein</fullName>
    </recommendedName>
</protein>
<feature type="transmembrane region" description="Helical" evidence="6">
    <location>
        <begin position="154"/>
        <end position="174"/>
    </location>
</feature>
<evidence type="ECO:0000256" key="2">
    <source>
        <dbReference type="ARBA" id="ARBA00022475"/>
    </source>
</evidence>
<comment type="subcellular location">
    <subcellularLocation>
        <location evidence="1">Cell membrane</location>
        <topology evidence="1">Multi-pass membrane protein</topology>
    </subcellularLocation>
</comment>
<feature type="transmembrane region" description="Helical" evidence="6">
    <location>
        <begin position="341"/>
        <end position="364"/>
    </location>
</feature>
<evidence type="ECO:0008006" key="8">
    <source>
        <dbReference type="Google" id="ProtNLM"/>
    </source>
</evidence>
<dbReference type="AlphaFoldDB" id="A0A644X1F9"/>
<comment type="caution">
    <text evidence="7">The sequence shown here is derived from an EMBL/GenBank/DDBJ whole genome shotgun (WGS) entry which is preliminary data.</text>
</comment>
<gene>
    <name evidence="7" type="ORF">SDC9_56110</name>
</gene>
<dbReference type="InterPro" id="IPR002797">
    <property type="entry name" value="Polysacc_synth"/>
</dbReference>
<keyword evidence="3 6" id="KW-0812">Transmembrane</keyword>
<sequence>MQKIQKDILWLFGVRGALVLSNFMIISITLDILSTKVYGVWIALYTTITWLCFFDLGLGNGMRNYFAVNKAKGDSIKNKQLVSSCYIIILAISLILILVGLPVVNSIDANAFFNTEVDIPNLELVLSLLIVTTSLQLVTKLINSILLADQRPALSSVIECVGVFCSLILLLIFKKQLTGNLLYIACIVTLPTLIVSIAISVYAFNTKYKLLKPSFRFYNKAVSVKLLHLGLRFFLIQLSALIILQGNNIIILKFIGPEEVSAFSLVYKYFNLTVTIFTMILTPYWSFFTDAYAKDNYKQLKKGFKQLFVAWAGLGLLGILMWLLLPLSFRIWLNQEFPIPAYLPLSLLLFTMFSNLGSIFIYFLNGTSRYLTLQVCVVLISAILLYPVSTLLIPVFGVLGVVYTMFMANSYGVIFGPLLSLKVIKELESYKKTAPNKIYRV</sequence>
<dbReference type="PANTHER" id="PTHR30250">
    <property type="entry name" value="PST FAMILY PREDICTED COLANIC ACID TRANSPORTER"/>
    <property type="match status" value="1"/>
</dbReference>
<name>A0A644X1F9_9ZZZZ</name>
<evidence type="ECO:0000256" key="6">
    <source>
        <dbReference type="SAM" id="Phobius"/>
    </source>
</evidence>
<feature type="transmembrane region" description="Helical" evidence="6">
    <location>
        <begin position="12"/>
        <end position="32"/>
    </location>
</feature>
<dbReference type="GO" id="GO:0005886">
    <property type="term" value="C:plasma membrane"/>
    <property type="evidence" value="ECO:0007669"/>
    <property type="project" value="UniProtKB-SubCell"/>
</dbReference>
<dbReference type="PANTHER" id="PTHR30250:SF11">
    <property type="entry name" value="O-ANTIGEN TRANSPORTER-RELATED"/>
    <property type="match status" value="1"/>
</dbReference>
<evidence type="ECO:0000256" key="4">
    <source>
        <dbReference type="ARBA" id="ARBA00022989"/>
    </source>
</evidence>
<dbReference type="Pfam" id="PF01943">
    <property type="entry name" value="Polysacc_synt"/>
    <property type="match status" value="1"/>
</dbReference>
<reference evidence="7" key="1">
    <citation type="submission" date="2019-08" db="EMBL/GenBank/DDBJ databases">
        <authorList>
            <person name="Kucharzyk K."/>
            <person name="Murdoch R.W."/>
            <person name="Higgins S."/>
            <person name="Loffler F."/>
        </authorList>
    </citation>
    <scope>NUCLEOTIDE SEQUENCE</scope>
</reference>
<dbReference type="InterPro" id="IPR050833">
    <property type="entry name" value="Poly_Biosynth_Transport"/>
</dbReference>
<evidence type="ECO:0000256" key="5">
    <source>
        <dbReference type="ARBA" id="ARBA00023136"/>
    </source>
</evidence>
<organism evidence="7">
    <name type="scientific">bioreactor metagenome</name>
    <dbReference type="NCBI Taxonomy" id="1076179"/>
    <lineage>
        <taxon>unclassified sequences</taxon>
        <taxon>metagenomes</taxon>
        <taxon>ecological metagenomes</taxon>
    </lineage>
</organism>
<feature type="transmembrane region" description="Helical" evidence="6">
    <location>
        <begin position="38"/>
        <end position="60"/>
    </location>
</feature>
<evidence type="ECO:0000256" key="1">
    <source>
        <dbReference type="ARBA" id="ARBA00004651"/>
    </source>
</evidence>
<feature type="transmembrane region" description="Helical" evidence="6">
    <location>
        <begin position="308"/>
        <end position="329"/>
    </location>
</feature>
<feature type="transmembrane region" description="Helical" evidence="6">
    <location>
        <begin position="395"/>
        <end position="421"/>
    </location>
</feature>
<feature type="transmembrane region" description="Helical" evidence="6">
    <location>
        <begin position="371"/>
        <end position="389"/>
    </location>
</feature>
<feature type="transmembrane region" description="Helical" evidence="6">
    <location>
        <begin position="226"/>
        <end position="246"/>
    </location>
</feature>
<proteinExistence type="predicted"/>
<keyword evidence="5 6" id="KW-0472">Membrane</keyword>
<keyword evidence="2" id="KW-1003">Cell membrane</keyword>
<feature type="transmembrane region" description="Helical" evidence="6">
    <location>
        <begin position="124"/>
        <end position="142"/>
    </location>
</feature>
<feature type="transmembrane region" description="Helical" evidence="6">
    <location>
        <begin position="180"/>
        <end position="205"/>
    </location>
</feature>
<accession>A0A644X1F9</accession>
<evidence type="ECO:0000256" key="3">
    <source>
        <dbReference type="ARBA" id="ARBA00022692"/>
    </source>
</evidence>
<keyword evidence="4 6" id="KW-1133">Transmembrane helix</keyword>
<dbReference type="EMBL" id="VSSQ01001612">
    <property type="protein sequence ID" value="MPM09787.1"/>
    <property type="molecule type" value="Genomic_DNA"/>
</dbReference>
<feature type="transmembrane region" description="Helical" evidence="6">
    <location>
        <begin position="266"/>
        <end position="287"/>
    </location>
</feature>
<evidence type="ECO:0000313" key="7">
    <source>
        <dbReference type="EMBL" id="MPM09787.1"/>
    </source>
</evidence>
<feature type="transmembrane region" description="Helical" evidence="6">
    <location>
        <begin position="81"/>
        <end position="104"/>
    </location>
</feature>